<sequence>MAPLRMFALVFASQLMLGFNAPLPTGLPPPSYGTHTTILSIDGGGIRGIIPATVFAKDPTTSLADYFDVIAGTSTGGLISVMLSAPKSSDANRPVLTPPEIIQFFKDNDPKIFDEGSWTSCPVYDGKYLKNITRDLLKGTRLSQSLTKLVITSFDDKKIKPITFSSYKLKSEPYLNATLSDISLATSAAPSYLPRHQFENNGYQFSMIDGAMAANNPAMVAVSEVMQHSEQKQIMLLSLGTGIPKKDDAVNSMSLHNDLCKASWLLGNLDVLDETMFHTDQVHHYLATVFPGLYPLENYLRIEEYNLYPSIKGLDNANKENMENLEKVGKPVAAKS</sequence>
<dbReference type="PANTHER" id="PTHR32176">
    <property type="entry name" value="XYLOSE ISOMERASE"/>
    <property type="match status" value="1"/>
</dbReference>
<evidence type="ECO:0000256" key="6">
    <source>
        <dbReference type="SAM" id="SignalP"/>
    </source>
</evidence>
<evidence type="ECO:0000256" key="3">
    <source>
        <dbReference type="ARBA" id="ARBA00023098"/>
    </source>
</evidence>
<keyword evidence="6" id="KW-0732">Signal</keyword>
<dbReference type="GO" id="GO:0004620">
    <property type="term" value="F:phospholipase activity"/>
    <property type="evidence" value="ECO:0007669"/>
    <property type="project" value="TreeGrafter"/>
</dbReference>
<dbReference type="Pfam" id="PF01734">
    <property type="entry name" value="Patatin"/>
    <property type="match status" value="1"/>
</dbReference>
<accession>A0AAN9NXJ1</accession>
<feature type="chain" id="PRO_5044711290" description="Patatin" evidence="6">
    <location>
        <begin position="19"/>
        <end position="336"/>
    </location>
</feature>
<dbReference type="Gene3D" id="3.40.1090.10">
    <property type="entry name" value="Cytosolic phospholipase A2 catalytic domain"/>
    <property type="match status" value="1"/>
</dbReference>
<proteinExistence type="inferred from homology"/>
<comment type="caution">
    <text evidence="9">The sequence shown here is derived from an EMBL/GenBank/DDBJ whole genome shotgun (WGS) entry which is preliminary data.</text>
</comment>
<comment type="function">
    <text evidence="5">Lipolytic acyl hydrolase (LAH).</text>
</comment>
<dbReference type="Proteomes" id="UP001386955">
    <property type="component" value="Unassembled WGS sequence"/>
</dbReference>
<evidence type="ECO:0000313" key="10">
    <source>
        <dbReference type="Proteomes" id="UP001386955"/>
    </source>
</evidence>
<evidence type="ECO:0000259" key="7">
    <source>
        <dbReference type="PROSITE" id="PS51635"/>
    </source>
</evidence>
<dbReference type="AlphaFoldDB" id="A0AAN9NXJ1"/>
<comment type="similarity">
    <text evidence="1 5">Belongs to the patatin family.</text>
</comment>
<evidence type="ECO:0000313" key="9">
    <source>
        <dbReference type="EMBL" id="KAK7380986.1"/>
    </source>
</evidence>
<evidence type="ECO:0000256" key="1">
    <source>
        <dbReference type="ARBA" id="ARBA00010240"/>
    </source>
</evidence>
<protein>
    <recommendedName>
        <fullName evidence="5">Patatin</fullName>
        <ecNumber evidence="5">3.1.1.-</ecNumber>
    </recommendedName>
</protein>
<dbReference type="InterPro" id="IPR002641">
    <property type="entry name" value="PNPLA_dom"/>
</dbReference>
<keyword evidence="2 4" id="KW-0442">Lipid degradation</keyword>
<feature type="short sequence motif" description="DGA/G" evidence="4">
    <location>
        <begin position="209"/>
        <end position="211"/>
    </location>
</feature>
<name>A0AAN9NXJ1_PSOTE</name>
<evidence type="ECO:0000256" key="2">
    <source>
        <dbReference type="ARBA" id="ARBA00022963"/>
    </source>
</evidence>
<feature type="active site" description="Proton acceptor" evidence="4">
    <location>
        <position position="209"/>
    </location>
</feature>
<reference evidence="9 10" key="1">
    <citation type="submission" date="2024-01" db="EMBL/GenBank/DDBJ databases">
        <title>The genomes of 5 underutilized Papilionoideae crops provide insights into root nodulation and disease resistanc.</title>
        <authorList>
            <person name="Jiang F."/>
        </authorList>
    </citation>
    <scope>NUCLEOTIDE SEQUENCE [LARGE SCALE GENOMIC DNA]</scope>
    <source>
        <strain evidence="9">DUOXIRENSHENG_FW03</strain>
        <tissue evidence="9">Leaves</tissue>
    </source>
</reference>
<evidence type="ECO:0000256" key="5">
    <source>
        <dbReference type="RuleBase" id="RU361262"/>
    </source>
</evidence>
<dbReference type="EMBL" id="JAYMYS010000009">
    <property type="protein sequence ID" value="KAK7380986.1"/>
    <property type="molecule type" value="Genomic_DNA"/>
</dbReference>
<dbReference type="EMBL" id="JAYMYS010000009">
    <property type="protein sequence ID" value="KAK7380981.1"/>
    <property type="molecule type" value="Genomic_DNA"/>
</dbReference>
<evidence type="ECO:0000313" key="8">
    <source>
        <dbReference type="EMBL" id="KAK7380981.1"/>
    </source>
</evidence>
<feature type="active site" description="Nucleophile" evidence="4">
    <location>
        <position position="74"/>
    </location>
</feature>
<dbReference type="PROSITE" id="PS51635">
    <property type="entry name" value="PNPLA"/>
    <property type="match status" value="1"/>
</dbReference>
<keyword evidence="3 4" id="KW-0443">Lipid metabolism</keyword>
<keyword evidence="4 5" id="KW-0378">Hydrolase</keyword>
<organism evidence="9 10">
    <name type="scientific">Psophocarpus tetragonolobus</name>
    <name type="common">Winged bean</name>
    <name type="synonym">Dolichos tetragonolobus</name>
    <dbReference type="NCBI Taxonomy" id="3891"/>
    <lineage>
        <taxon>Eukaryota</taxon>
        <taxon>Viridiplantae</taxon>
        <taxon>Streptophyta</taxon>
        <taxon>Embryophyta</taxon>
        <taxon>Tracheophyta</taxon>
        <taxon>Spermatophyta</taxon>
        <taxon>Magnoliopsida</taxon>
        <taxon>eudicotyledons</taxon>
        <taxon>Gunneridae</taxon>
        <taxon>Pentapetalae</taxon>
        <taxon>rosids</taxon>
        <taxon>fabids</taxon>
        <taxon>Fabales</taxon>
        <taxon>Fabaceae</taxon>
        <taxon>Papilionoideae</taxon>
        <taxon>50 kb inversion clade</taxon>
        <taxon>NPAAA clade</taxon>
        <taxon>indigoferoid/millettioid clade</taxon>
        <taxon>Phaseoleae</taxon>
        <taxon>Psophocarpus</taxon>
    </lineage>
</organism>
<dbReference type="GO" id="GO:0016042">
    <property type="term" value="P:lipid catabolic process"/>
    <property type="evidence" value="ECO:0007669"/>
    <property type="project" value="UniProtKB-UniRule"/>
</dbReference>
<keyword evidence="10" id="KW-1185">Reference proteome</keyword>
<comment type="domain">
    <text evidence="5">The nitrogen atoms of the two glycine residues in the GGXR motif define the oxyanion hole, and stabilize the oxyanion that forms during the nucleophilic attack by the catalytic serine during substrate cleavage.</text>
</comment>
<dbReference type="GO" id="GO:0047372">
    <property type="term" value="F:monoacylglycerol lipase activity"/>
    <property type="evidence" value="ECO:0007669"/>
    <property type="project" value="TreeGrafter"/>
</dbReference>
<gene>
    <name evidence="8" type="ORF">VNO78_33502</name>
    <name evidence="9" type="ORF">VNO78_33507</name>
</gene>
<evidence type="ECO:0000256" key="4">
    <source>
        <dbReference type="PROSITE-ProRule" id="PRU01161"/>
    </source>
</evidence>
<feature type="signal peptide" evidence="6">
    <location>
        <begin position="1"/>
        <end position="18"/>
    </location>
</feature>
<dbReference type="EC" id="3.1.1.-" evidence="5"/>
<feature type="short sequence motif" description="GXSXG" evidence="4">
    <location>
        <begin position="72"/>
        <end position="76"/>
    </location>
</feature>
<dbReference type="SUPFAM" id="SSF52151">
    <property type="entry name" value="FabD/lysophospholipase-like"/>
    <property type="match status" value="1"/>
</dbReference>
<dbReference type="PANTHER" id="PTHR32176:SF33">
    <property type="entry name" value="PATATIN"/>
    <property type="match status" value="1"/>
</dbReference>
<dbReference type="InterPro" id="IPR016035">
    <property type="entry name" value="Acyl_Trfase/lysoPLipase"/>
</dbReference>
<feature type="domain" description="PNPLA" evidence="7">
    <location>
        <begin position="39"/>
        <end position="222"/>
    </location>
</feature>
<feature type="short sequence motif" description="GXGXXG" evidence="4">
    <location>
        <begin position="43"/>
        <end position="48"/>
    </location>
</feature>